<dbReference type="InterPro" id="IPR050863">
    <property type="entry name" value="CenT-Element_Derived"/>
</dbReference>
<dbReference type="EMBL" id="LT795062">
    <property type="protein sequence ID" value="SJX63767.1"/>
    <property type="molecule type" value="Genomic_DNA"/>
</dbReference>
<dbReference type="GO" id="GO:0003677">
    <property type="term" value="F:DNA binding"/>
    <property type="evidence" value="ECO:0007669"/>
    <property type="project" value="TreeGrafter"/>
</dbReference>
<dbReference type="PANTHER" id="PTHR19303">
    <property type="entry name" value="TRANSPOSON"/>
    <property type="match status" value="1"/>
</dbReference>
<dbReference type="InterPro" id="IPR004875">
    <property type="entry name" value="DDE_SF_endonuclease_dom"/>
</dbReference>
<dbReference type="PANTHER" id="PTHR19303:SF74">
    <property type="entry name" value="POGO TRANSPOSABLE ELEMENT WITH KRAB DOMAIN"/>
    <property type="match status" value="1"/>
</dbReference>
<proteinExistence type="predicted"/>
<name>A0A2N8UFL2_9BASI</name>
<evidence type="ECO:0000259" key="2">
    <source>
        <dbReference type="Pfam" id="PF03184"/>
    </source>
</evidence>
<dbReference type="GO" id="GO:0005634">
    <property type="term" value="C:nucleus"/>
    <property type="evidence" value="ECO:0007669"/>
    <property type="project" value="TreeGrafter"/>
</dbReference>
<gene>
    <name evidence="3" type="ORF">SRS1_25059</name>
</gene>
<evidence type="ECO:0000313" key="3">
    <source>
        <dbReference type="EMBL" id="SJX63767.1"/>
    </source>
</evidence>
<dbReference type="Proteomes" id="UP000239563">
    <property type="component" value="Chromosome IX"/>
</dbReference>
<feature type="coiled-coil region" evidence="1">
    <location>
        <begin position="303"/>
        <end position="330"/>
    </location>
</feature>
<sequence>MEYANDAAHPASACSQPVQVTCSWMQLFLIWHLSIQSHWSHCLDNQHLTGATEDVICQWYISLSKIMHNFGIASANIFNMDKTSFMFGQAGSEWVLIPFGDPASWFKAQPGTQESATVIKCIGSSGQVLLLLIITKGIRHTVGEQWRMAGIPSMWHFTKFSNGWTNNKLTVKWLKTIFNPSTRPSTRSEYRLLIINGHRSHMMMAFCDAAWSHQIIPLVLLAHMTHVMQPLDVSIFGLLTSSYQCLVAKVAEHVDGIDKAQFGTFYTQACEKEIARPCSTSAFNATLNTHAQEPGSRDAWALKKMIQQANEEVQALIAVLEAKVTILEVQQE</sequence>
<dbReference type="AlphaFoldDB" id="A0A2N8UFL2"/>
<keyword evidence="1" id="KW-0175">Coiled coil</keyword>
<protein>
    <submittedName>
        <fullName evidence="3">Related to transposase</fullName>
    </submittedName>
</protein>
<evidence type="ECO:0000313" key="4">
    <source>
        <dbReference type="Proteomes" id="UP000239563"/>
    </source>
</evidence>
<evidence type="ECO:0000256" key="1">
    <source>
        <dbReference type="SAM" id="Coils"/>
    </source>
</evidence>
<reference evidence="3 4" key="1">
    <citation type="submission" date="2017-02" db="EMBL/GenBank/DDBJ databases">
        <authorList>
            <person name="Peterson S.W."/>
        </authorList>
    </citation>
    <scope>NUCLEOTIDE SEQUENCE [LARGE SCALE GENOMIC DNA]</scope>
    <source>
        <strain evidence="3 4">SRS1_H2-8</strain>
    </source>
</reference>
<feature type="domain" description="DDE-1" evidence="2">
    <location>
        <begin position="116"/>
        <end position="245"/>
    </location>
</feature>
<organism evidence="3 4">
    <name type="scientific">Sporisorium reilianum f. sp. reilianum</name>
    <dbReference type="NCBI Taxonomy" id="72559"/>
    <lineage>
        <taxon>Eukaryota</taxon>
        <taxon>Fungi</taxon>
        <taxon>Dikarya</taxon>
        <taxon>Basidiomycota</taxon>
        <taxon>Ustilaginomycotina</taxon>
        <taxon>Ustilaginomycetes</taxon>
        <taxon>Ustilaginales</taxon>
        <taxon>Ustilaginaceae</taxon>
        <taxon>Sporisorium</taxon>
    </lineage>
</organism>
<dbReference type="Pfam" id="PF03184">
    <property type="entry name" value="DDE_1"/>
    <property type="match status" value="1"/>
</dbReference>
<accession>A0A2N8UFL2</accession>